<dbReference type="AlphaFoldDB" id="A0AA96WUS6"/>
<evidence type="ECO:0000256" key="2">
    <source>
        <dbReference type="ARBA" id="ARBA00022803"/>
    </source>
</evidence>
<dbReference type="PROSITE" id="PS50005">
    <property type="entry name" value="TPR"/>
    <property type="match status" value="4"/>
</dbReference>
<accession>A0AA96WUS6</accession>
<protein>
    <submittedName>
        <fullName evidence="6">Tetratricopeptide repeat protein</fullName>
    </submittedName>
</protein>
<sequence length="426" mass="48363">MRTTPYGLLYIFPILAVFLLEPEVVSAQTEPLPPPEIQATPLPSPEPPPLLPAQEETIRQLVDKEIDSSQAISNRIDEKVHDTFGWTIDLLNLLIAVLIAIPIGTGFVLWWLRQSVIDRLVSDIRKQFQQEAEQLIKQQLEQEVTARLQQQIEASELELKQLRAEFEQRLDHLYRDAEANKTQIVLELEQLLASVGQEDTAPPPIERRLRQLTDQLESIKAGSHHVEFSATDYLKEGEAFYLGRSYDDAVASYQAALAINPDLIDAWLGLAKTLRRMGRYADAVAANDEIIQRQPHNPWGWFGKGYSLSDMQQYEAALNAYDKATQLEPNRSTFWKNKGYVLTKLHRYPEAMDCFDKALYIKPQSPSALYWKAYGYAAQGQIDEAVTALQAAIARRPDLRESARTDPDFDGLRSTKAFQHLLAASY</sequence>
<evidence type="ECO:0000256" key="1">
    <source>
        <dbReference type="ARBA" id="ARBA00022737"/>
    </source>
</evidence>
<dbReference type="InterPro" id="IPR051685">
    <property type="entry name" value="Ycf3/AcsC/BcsC/TPR_MFPF"/>
</dbReference>
<dbReference type="Gene3D" id="1.25.40.10">
    <property type="entry name" value="Tetratricopeptide repeat domain"/>
    <property type="match status" value="1"/>
</dbReference>
<dbReference type="EMBL" id="CP053586">
    <property type="protein sequence ID" value="WNZ23682.1"/>
    <property type="molecule type" value="Genomic_DNA"/>
</dbReference>
<feature type="transmembrane region" description="Helical" evidence="5">
    <location>
        <begin position="90"/>
        <end position="112"/>
    </location>
</feature>
<keyword evidence="5" id="KW-0812">Transmembrane</keyword>
<feature type="repeat" description="TPR" evidence="3">
    <location>
        <begin position="264"/>
        <end position="297"/>
    </location>
</feature>
<keyword evidence="5" id="KW-0472">Membrane</keyword>
<evidence type="ECO:0000256" key="5">
    <source>
        <dbReference type="SAM" id="Phobius"/>
    </source>
</evidence>
<gene>
    <name evidence="6" type="ORF">HJG54_13005</name>
</gene>
<evidence type="ECO:0000256" key="4">
    <source>
        <dbReference type="SAM" id="MobiDB-lite"/>
    </source>
</evidence>
<dbReference type="Pfam" id="PF13174">
    <property type="entry name" value="TPR_6"/>
    <property type="match status" value="1"/>
</dbReference>
<evidence type="ECO:0000256" key="3">
    <source>
        <dbReference type="PROSITE-ProRule" id="PRU00339"/>
    </source>
</evidence>
<dbReference type="Pfam" id="PF13432">
    <property type="entry name" value="TPR_16"/>
    <property type="match status" value="1"/>
</dbReference>
<keyword evidence="1" id="KW-0677">Repeat</keyword>
<evidence type="ECO:0000313" key="6">
    <source>
        <dbReference type="EMBL" id="WNZ23682.1"/>
    </source>
</evidence>
<dbReference type="Pfam" id="PF14559">
    <property type="entry name" value="TPR_19"/>
    <property type="match status" value="1"/>
</dbReference>
<reference evidence="6" key="1">
    <citation type="submission" date="2020-05" db="EMBL/GenBank/DDBJ databases">
        <authorList>
            <person name="Zhu T."/>
            <person name="Keshari N."/>
            <person name="Lu X."/>
        </authorList>
    </citation>
    <scope>NUCLEOTIDE SEQUENCE</scope>
    <source>
        <strain evidence="6">NK1-12</strain>
    </source>
</reference>
<name>A0AA96WUS6_9CYAN</name>
<feature type="compositionally biased region" description="Pro residues" evidence="4">
    <location>
        <begin position="31"/>
        <end position="50"/>
    </location>
</feature>
<dbReference type="RefSeq" id="WP_316435396.1">
    <property type="nucleotide sequence ID" value="NZ_CP053586.1"/>
</dbReference>
<dbReference type="PANTHER" id="PTHR44943">
    <property type="entry name" value="CELLULOSE SYNTHASE OPERON PROTEIN C"/>
    <property type="match status" value="1"/>
</dbReference>
<dbReference type="NCBIfam" id="NF047558">
    <property type="entry name" value="TPR_END_plus"/>
    <property type="match status" value="1"/>
</dbReference>
<dbReference type="PANTHER" id="PTHR44943:SF8">
    <property type="entry name" value="TPR REPEAT-CONTAINING PROTEIN MJ0263"/>
    <property type="match status" value="1"/>
</dbReference>
<feature type="repeat" description="TPR" evidence="3">
    <location>
        <begin position="298"/>
        <end position="331"/>
    </location>
</feature>
<dbReference type="InterPro" id="IPR019734">
    <property type="entry name" value="TPR_rpt"/>
</dbReference>
<keyword evidence="5" id="KW-1133">Transmembrane helix</keyword>
<keyword evidence="2 3" id="KW-0802">TPR repeat</keyword>
<dbReference type="SUPFAM" id="SSF48452">
    <property type="entry name" value="TPR-like"/>
    <property type="match status" value="1"/>
</dbReference>
<feature type="repeat" description="TPR" evidence="3">
    <location>
        <begin position="230"/>
        <end position="263"/>
    </location>
</feature>
<feature type="region of interest" description="Disordered" evidence="4">
    <location>
        <begin position="30"/>
        <end position="50"/>
    </location>
</feature>
<organism evidence="6">
    <name type="scientific">Leptolyngbya sp. NK1-12</name>
    <dbReference type="NCBI Taxonomy" id="2547451"/>
    <lineage>
        <taxon>Bacteria</taxon>
        <taxon>Bacillati</taxon>
        <taxon>Cyanobacteriota</taxon>
        <taxon>Cyanophyceae</taxon>
        <taxon>Leptolyngbyales</taxon>
        <taxon>Leptolyngbyaceae</taxon>
        <taxon>Leptolyngbya group</taxon>
        <taxon>Leptolyngbya</taxon>
    </lineage>
</organism>
<proteinExistence type="predicted"/>
<feature type="repeat" description="TPR" evidence="3">
    <location>
        <begin position="332"/>
        <end position="365"/>
    </location>
</feature>
<dbReference type="InterPro" id="IPR011990">
    <property type="entry name" value="TPR-like_helical_dom_sf"/>
</dbReference>
<dbReference type="SMART" id="SM00028">
    <property type="entry name" value="TPR"/>
    <property type="match status" value="5"/>
</dbReference>